<dbReference type="GO" id="GO:0015920">
    <property type="term" value="P:lipopolysaccharide transport"/>
    <property type="evidence" value="ECO:0007669"/>
    <property type="project" value="TreeGrafter"/>
</dbReference>
<dbReference type="Proteomes" id="UP000317716">
    <property type="component" value="Unassembled WGS sequence"/>
</dbReference>
<organism evidence="7 8">
    <name type="scientific">Eiseniibacteriota bacterium</name>
    <dbReference type="NCBI Taxonomy" id="2212470"/>
    <lineage>
        <taxon>Bacteria</taxon>
        <taxon>Candidatus Eiseniibacteriota</taxon>
    </lineage>
</organism>
<evidence type="ECO:0000256" key="4">
    <source>
        <dbReference type="ARBA" id="ARBA00022989"/>
    </source>
</evidence>
<evidence type="ECO:0000256" key="5">
    <source>
        <dbReference type="ARBA" id="ARBA00023136"/>
    </source>
</evidence>
<dbReference type="InterPro" id="IPR005495">
    <property type="entry name" value="LptG/LptF_permease"/>
</dbReference>
<dbReference type="GO" id="GO:0043190">
    <property type="term" value="C:ATP-binding cassette (ABC) transporter complex"/>
    <property type="evidence" value="ECO:0007669"/>
    <property type="project" value="TreeGrafter"/>
</dbReference>
<protein>
    <submittedName>
        <fullName evidence="7">YjgP/YjgQ family permease</fullName>
    </submittedName>
</protein>
<comment type="caution">
    <text evidence="7">The sequence shown here is derived from an EMBL/GenBank/DDBJ whole genome shotgun (WGS) entry which is preliminary data.</text>
</comment>
<feature type="transmembrane region" description="Helical" evidence="6">
    <location>
        <begin position="262"/>
        <end position="284"/>
    </location>
</feature>
<sequence>LATFLALGQLNKFGELTAMRAAGVPLVVILRPVLAVAVGAAAISLLVGELLAPGATRERDRIWDEQIQRVRRDVERERADVTYLGLGGRMYYIRLYLVPEQRMHEVSVLEFSQGQLVGRVDAAEATWDGKQWVFSSGWIRHFEGGRERAEPFVRLPAPQLGERPSDFAKESLDPTQMNFVQLRHYIGKLRASGLRVANYLVDLHFKLSFPVFNVIVVLIGASVATRLRLQSAALGFGFSVIIAFVYWAFMQLGKALGHSGVLSPYVAAWMGDVVFGAASVLLFVQAQRR</sequence>
<dbReference type="PANTHER" id="PTHR33529:SF6">
    <property type="entry name" value="YJGP_YJGQ FAMILY PERMEASE"/>
    <property type="match status" value="1"/>
</dbReference>
<name>A0A538SGU0_UNCEI</name>
<evidence type="ECO:0000256" key="1">
    <source>
        <dbReference type="ARBA" id="ARBA00004651"/>
    </source>
</evidence>
<keyword evidence="2" id="KW-1003">Cell membrane</keyword>
<keyword evidence="3 6" id="KW-0812">Transmembrane</keyword>
<reference evidence="7 8" key="1">
    <citation type="journal article" date="2019" name="Nat. Microbiol.">
        <title>Mediterranean grassland soil C-N compound turnover is dependent on rainfall and depth, and is mediated by genomically divergent microorganisms.</title>
        <authorList>
            <person name="Diamond S."/>
            <person name="Andeer P.F."/>
            <person name="Li Z."/>
            <person name="Crits-Christoph A."/>
            <person name="Burstein D."/>
            <person name="Anantharaman K."/>
            <person name="Lane K.R."/>
            <person name="Thomas B.C."/>
            <person name="Pan C."/>
            <person name="Northen T.R."/>
            <person name="Banfield J.F."/>
        </authorList>
    </citation>
    <scope>NUCLEOTIDE SEQUENCE [LARGE SCALE GENOMIC DNA]</scope>
    <source>
        <strain evidence="7">WS_2</strain>
    </source>
</reference>
<dbReference type="PANTHER" id="PTHR33529">
    <property type="entry name" value="SLR0882 PROTEIN-RELATED"/>
    <property type="match status" value="1"/>
</dbReference>
<accession>A0A538SGU0</accession>
<evidence type="ECO:0000313" key="8">
    <source>
        <dbReference type="Proteomes" id="UP000317716"/>
    </source>
</evidence>
<dbReference type="AlphaFoldDB" id="A0A538SGU0"/>
<gene>
    <name evidence="7" type="ORF">E6K72_11330</name>
</gene>
<feature type="transmembrane region" description="Helical" evidence="6">
    <location>
        <begin position="232"/>
        <end position="250"/>
    </location>
</feature>
<dbReference type="EMBL" id="VBOS01000407">
    <property type="protein sequence ID" value="TMQ50589.1"/>
    <property type="molecule type" value="Genomic_DNA"/>
</dbReference>
<feature type="non-terminal residue" evidence="7">
    <location>
        <position position="1"/>
    </location>
</feature>
<keyword evidence="5 6" id="KW-0472">Membrane</keyword>
<evidence type="ECO:0000256" key="2">
    <source>
        <dbReference type="ARBA" id="ARBA00022475"/>
    </source>
</evidence>
<keyword evidence="4 6" id="KW-1133">Transmembrane helix</keyword>
<comment type="subcellular location">
    <subcellularLocation>
        <location evidence="1">Cell membrane</location>
        <topology evidence="1">Multi-pass membrane protein</topology>
    </subcellularLocation>
</comment>
<feature type="transmembrane region" description="Helical" evidence="6">
    <location>
        <begin position="207"/>
        <end position="225"/>
    </location>
</feature>
<proteinExistence type="predicted"/>
<evidence type="ECO:0000313" key="7">
    <source>
        <dbReference type="EMBL" id="TMQ50589.1"/>
    </source>
</evidence>
<dbReference type="Pfam" id="PF03739">
    <property type="entry name" value="LptF_LptG"/>
    <property type="match status" value="1"/>
</dbReference>
<evidence type="ECO:0000256" key="3">
    <source>
        <dbReference type="ARBA" id="ARBA00022692"/>
    </source>
</evidence>
<evidence type="ECO:0000256" key="6">
    <source>
        <dbReference type="SAM" id="Phobius"/>
    </source>
</evidence>
<feature type="transmembrane region" description="Helical" evidence="6">
    <location>
        <begin position="21"/>
        <end position="47"/>
    </location>
</feature>